<dbReference type="AlphaFoldDB" id="A0A6P7IEU1"/>
<accession>A0A6P7IEU1</accession>
<evidence type="ECO:0000256" key="5">
    <source>
        <dbReference type="ARBA" id="ARBA00023157"/>
    </source>
</evidence>
<dbReference type="GO" id="GO:0006508">
    <property type="term" value="P:proteolysis"/>
    <property type="evidence" value="ECO:0007669"/>
    <property type="project" value="UniProtKB-KW"/>
</dbReference>
<dbReference type="PROSITE" id="PS00135">
    <property type="entry name" value="TRYPSIN_SER"/>
    <property type="match status" value="1"/>
</dbReference>
<evidence type="ECO:0000313" key="9">
    <source>
        <dbReference type="Proteomes" id="UP000515145"/>
    </source>
</evidence>
<dbReference type="PANTHER" id="PTHR24271">
    <property type="entry name" value="KALLIKREIN-RELATED"/>
    <property type="match status" value="1"/>
</dbReference>
<dbReference type="OrthoDB" id="8440449at2759"/>
<comment type="similarity">
    <text evidence="1">Belongs to the peptidase S1 family. Snake venom subfamily.</text>
</comment>
<dbReference type="Gene3D" id="2.40.10.10">
    <property type="entry name" value="Trypsin-like serine proteases"/>
    <property type="match status" value="2"/>
</dbReference>
<proteinExistence type="inferred from homology"/>
<evidence type="ECO:0000259" key="8">
    <source>
        <dbReference type="PROSITE" id="PS50240"/>
    </source>
</evidence>
<dbReference type="PANTHER" id="PTHR24271:SF87">
    <property type="entry name" value="ARGININE ESTERASE-LIKE-RELATED"/>
    <property type="match status" value="1"/>
</dbReference>
<dbReference type="FunFam" id="2.40.10.10:FF:000010">
    <property type="entry name" value="Kallikrein related peptidase 11"/>
    <property type="match status" value="1"/>
</dbReference>
<evidence type="ECO:0000256" key="3">
    <source>
        <dbReference type="ARBA" id="ARBA00022801"/>
    </source>
</evidence>
<keyword evidence="3 6" id="KW-0378">Hydrolase</keyword>
<feature type="signal peptide" evidence="7">
    <location>
        <begin position="1"/>
        <end position="22"/>
    </location>
</feature>
<dbReference type="InterPro" id="IPR018114">
    <property type="entry name" value="TRYPSIN_HIS"/>
</dbReference>
<dbReference type="FunFam" id="2.40.10.10:FF:000036">
    <property type="entry name" value="Trypsin beta"/>
    <property type="match status" value="1"/>
</dbReference>
<dbReference type="FunCoup" id="A0A6P7IEU1">
    <property type="interactions" value="9"/>
</dbReference>
<sequence>MHPLIKFLLFHVLICLGQNAFGNEIINGHKAKKNSMQYMAYLDGNGYMCGGFLISEDFVMTAAHCAGITKVVLGTHDLKEIDENTMLYDVEKECKHPYFDKVRKGNDIMLLKLSRKARVGKKKIKPVKLPTKNPKPLKANQKCTVAGWGKTESGKNADELQAVDVPIISLEQCRTFRRGLPPAVICAGGYNTTKGTCMGDSGGPLMCKGVAVGVVSFGSIPCDYPERHHFARSSGTMHPLIKFLLFHVLICLGQNAFGNEIINGHKAEKNTMQYMAYLKEKGTCGGFLISEDFVMTAAHCAGLKKVILGTHNLKNFDRNMIYNVQKECIHPDYINATEGNDIMLLKLSRKAQLGENIKLIKIPTYPRFLKPNQMCTVAGWGLTKTAGHTADELQVVDVPVIDLKECQTQWHLPPKVICAGGYGTNKGTCDGDSGGPLVCAGVAVGVVSYGGKTCDYPARPDVYTDISKFLPWINDILKKQTC</sequence>
<dbReference type="Pfam" id="PF00089">
    <property type="entry name" value="Trypsin"/>
    <property type="match status" value="2"/>
</dbReference>
<keyword evidence="5" id="KW-1015">Disulfide bond</keyword>
<dbReference type="InterPro" id="IPR033116">
    <property type="entry name" value="TRYPSIN_SER"/>
</dbReference>
<dbReference type="InterPro" id="IPR001314">
    <property type="entry name" value="Peptidase_S1A"/>
</dbReference>
<dbReference type="GeneID" id="114434122"/>
<feature type="domain" description="Peptidase S1" evidence="8">
    <location>
        <begin position="261"/>
        <end position="478"/>
    </location>
</feature>
<dbReference type="SUPFAM" id="SSF50494">
    <property type="entry name" value="Trypsin-like serine proteases"/>
    <property type="match status" value="2"/>
</dbReference>
<evidence type="ECO:0000256" key="4">
    <source>
        <dbReference type="ARBA" id="ARBA00022825"/>
    </source>
</evidence>
<dbReference type="CDD" id="cd00190">
    <property type="entry name" value="Tryp_SPc"/>
    <property type="match status" value="2"/>
</dbReference>
<protein>
    <submittedName>
        <fullName evidence="10">Granzyme-like protein 1</fullName>
    </submittedName>
</protein>
<dbReference type="PROSITE" id="PS00134">
    <property type="entry name" value="TRYPSIN_HIS"/>
    <property type="match status" value="1"/>
</dbReference>
<dbReference type="Proteomes" id="UP000515145">
    <property type="component" value="Chromosome 4"/>
</dbReference>
<evidence type="ECO:0000256" key="7">
    <source>
        <dbReference type="SAM" id="SignalP"/>
    </source>
</evidence>
<evidence type="ECO:0000313" key="10">
    <source>
        <dbReference type="RefSeq" id="XP_028258884.1"/>
    </source>
</evidence>
<dbReference type="RefSeq" id="XP_028258884.1">
    <property type="nucleotide sequence ID" value="XM_028403083.1"/>
</dbReference>
<dbReference type="InterPro" id="IPR001254">
    <property type="entry name" value="Trypsin_dom"/>
</dbReference>
<dbReference type="GO" id="GO:0004252">
    <property type="term" value="F:serine-type endopeptidase activity"/>
    <property type="evidence" value="ECO:0007669"/>
    <property type="project" value="InterPro"/>
</dbReference>
<organism evidence="9 10">
    <name type="scientific">Parambassis ranga</name>
    <name type="common">Indian glassy fish</name>
    <dbReference type="NCBI Taxonomy" id="210632"/>
    <lineage>
        <taxon>Eukaryota</taxon>
        <taxon>Metazoa</taxon>
        <taxon>Chordata</taxon>
        <taxon>Craniata</taxon>
        <taxon>Vertebrata</taxon>
        <taxon>Euteleostomi</taxon>
        <taxon>Actinopterygii</taxon>
        <taxon>Neopterygii</taxon>
        <taxon>Teleostei</taxon>
        <taxon>Neoteleostei</taxon>
        <taxon>Acanthomorphata</taxon>
        <taxon>Ovalentaria</taxon>
        <taxon>Ambassidae</taxon>
        <taxon>Parambassis</taxon>
    </lineage>
</organism>
<keyword evidence="9" id="KW-1185">Reference proteome</keyword>
<name>A0A6P7IEU1_9TELE</name>
<dbReference type="PRINTS" id="PR00722">
    <property type="entry name" value="CHYMOTRYPSIN"/>
</dbReference>
<dbReference type="InterPro" id="IPR043504">
    <property type="entry name" value="Peptidase_S1_PA_chymotrypsin"/>
</dbReference>
<keyword evidence="4 6" id="KW-0720">Serine protease</keyword>
<dbReference type="SMART" id="SM00020">
    <property type="entry name" value="Tryp_SPc"/>
    <property type="match status" value="2"/>
</dbReference>
<keyword evidence="2 6" id="KW-0645">Protease</keyword>
<evidence type="ECO:0000256" key="1">
    <source>
        <dbReference type="ARBA" id="ARBA00009228"/>
    </source>
</evidence>
<feature type="chain" id="PRO_5028058204" evidence="7">
    <location>
        <begin position="23"/>
        <end position="482"/>
    </location>
</feature>
<evidence type="ECO:0000256" key="2">
    <source>
        <dbReference type="ARBA" id="ARBA00022670"/>
    </source>
</evidence>
<keyword evidence="7" id="KW-0732">Signal</keyword>
<dbReference type="InParanoid" id="A0A6P7IEU1"/>
<dbReference type="PROSITE" id="PS50240">
    <property type="entry name" value="TRYPSIN_DOM"/>
    <property type="match status" value="2"/>
</dbReference>
<gene>
    <name evidence="10" type="primary">LOC114434122</name>
</gene>
<reference evidence="10" key="1">
    <citation type="submission" date="2025-08" db="UniProtKB">
        <authorList>
            <consortium name="RefSeq"/>
        </authorList>
    </citation>
    <scope>IDENTIFICATION</scope>
</reference>
<evidence type="ECO:0000256" key="6">
    <source>
        <dbReference type="RuleBase" id="RU363034"/>
    </source>
</evidence>
<feature type="domain" description="Peptidase S1" evidence="8">
    <location>
        <begin position="25"/>
        <end position="249"/>
    </location>
</feature>
<dbReference type="InterPro" id="IPR009003">
    <property type="entry name" value="Peptidase_S1_PA"/>
</dbReference>